<proteinExistence type="predicted"/>
<dbReference type="Proteomes" id="UP000324832">
    <property type="component" value="Unassembled WGS sequence"/>
</dbReference>
<keyword evidence="2" id="KW-1185">Reference proteome</keyword>
<protein>
    <submittedName>
        <fullName evidence="1">Uncharacterized protein</fullName>
    </submittedName>
</protein>
<sequence length="68" mass="7420">VGSASCMSTISIGGRGKIAALMSKMKEPKPGSGPKHITALRHRAAEIGSLRCNVVAWRKRAFYYRMVE</sequence>
<evidence type="ECO:0000313" key="2">
    <source>
        <dbReference type="Proteomes" id="UP000324832"/>
    </source>
</evidence>
<name>A0A5E4PWI7_9NEOP</name>
<dbReference type="EMBL" id="FZQP02000781">
    <property type="protein sequence ID" value="VVC90370.1"/>
    <property type="molecule type" value="Genomic_DNA"/>
</dbReference>
<accession>A0A5E4PWI7</accession>
<evidence type="ECO:0000313" key="1">
    <source>
        <dbReference type="EMBL" id="VVC90370.1"/>
    </source>
</evidence>
<dbReference type="AlphaFoldDB" id="A0A5E4PWI7"/>
<gene>
    <name evidence="1" type="ORF">LSINAPIS_LOCUS3292</name>
</gene>
<organism evidence="1 2">
    <name type="scientific">Leptidea sinapis</name>
    <dbReference type="NCBI Taxonomy" id="189913"/>
    <lineage>
        <taxon>Eukaryota</taxon>
        <taxon>Metazoa</taxon>
        <taxon>Ecdysozoa</taxon>
        <taxon>Arthropoda</taxon>
        <taxon>Hexapoda</taxon>
        <taxon>Insecta</taxon>
        <taxon>Pterygota</taxon>
        <taxon>Neoptera</taxon>
        <taxon>Endopterygota</taxon>
        <taxon>Lepidoptera</taxon>
        <taxon>Glossata</taxon>
        <taxon>Ditrysia</taxon>
        <taxon>Papilionoidea</taxon>
        <taxon>Pieridae</taxon>
        <taxon>Dismorphiinae</taxon>
        <taxon>Leptidea</taxon>
    </lineage>
</organism>
<reference evidence="1 2" key="1">
    <citation type="submission" date="2017-07" db="EMBL/GenBank/DDBJ databases">
        <authorList>
            <person name="Talla V."/>
            <person name="Backstrom N."/>
        </authorList>
    </citation>
    <scope>NUCLEOTIDE SEQUENCE [LARGE SCALE GENOMIC DNA]</scope>
</reference>
<feature type="non-terminal residue" evidence="1">
    <location>
        <position position="1"/>
    </location>
</feature>